<dbReference type="GeneID" id="97328220"/>
<organism evidence="2 3">
    <name type="scientific">Coprococcus catus GD/7</name>
    <dbReference type="NCBI Taxonomy" id="717962"/>
    <lineage>
        <taxon>Bacteria</taxon>
        <taxon>Bacillati</taxon>
        <taxon>Bacillota</taxon>
        <taxon>Clostridia</taxon>
        <taxon>Lachnospirales</taxon>
        <taxon>Lachnospiraceae</taxon>
        <taxon>Coprococcus</taxon>
    </lineage>
</organism>
<evidence type="ECO:0000313" key="3">
    <source>
        <dbReference type="Proteomes" id="UP000008798"/>
    </source>
</evidence>
<keyword evidence="1" id="KW-1133">Transmembrane helix</keyword>
<reference evidence="2 3" key="1">
    <citation type="submission" date="2010-03" db="EMBL/GenBank/DDBJ databases">
        <title>The genome sequence of Coprococcus catus GD/7.</title>
        <authorList>
            <consortium name="metaHIT consortium -- http://www.metahit.eu/"/>
            <person name="Pajon A."/>
            <person name="Turner K."/>
            <person name="Parkhill J."/>
            <person name="Duncan S."/>
            <person name="Flint H."/>
        </authorList>
    </citation>
    <scope>NUCLEOTIDE SEQUENCE [LARGE SCALE GENOMIC DNA]</scope>
    <source>
        <strain evidence="2 3">GD/7</strain>
    </source>
</reference>
<feature type="transmembrane region" description="Helical" evidence="1">
    <location>
        <begin position="6"/>
        <end position="25"/>
    </location>
</feature>
<proteinExistence type="predicted"/>
<protein>
    <submittedName>
        <fullName evidence="2">Uncharacterized protein</fullName>
    </submittedName>
</protein>
<dbReference type="HOGENOM" id="CLU_1213127_0_0_9"/>
<dbReference type="STRING" id="717962.CC1_09090"/>
<dbReference type="KEGG" id="cct:CC1_09090"/>
<keyword evidence="1" id="KW-0812">Transmembrane</keyword>
<evidence type="ECO:0000256" key="1">
    <source>
        <dbReference type="SAM" id="Phobius"/>
    </source>
</evidence>
<evidence type="ECO:0000313" key="2">
    <source>
        <dbReference type="EMBL" id="CBK79763.1"/>
    </source>
</evidence>
<dbReference type="PATRIC" id="fig|717962.3.peg.708"/>
<name>D4J5Z2_9FIRM</name>
<dbReference type="Proteomes" id="UP000008798">
    <property type="component" value="Chromosome"/>
</dbReference>
<dbReference type="EMBL" id="FP929038">
    <property type="protein sequence ID" value="CBK79763.1"/>
    <property type="molecule type" value="Genomic_DNA"/>
</dbReference>
<dbReference type="AlphaFoldDB" id="D4J5Z2"/>
<keyword evidence="1" id="KW-0472">Membrane</keyword>
<gene>
    <name evidence="2" type="ORF">CC1_09090</name>
</gene>
<dbReference type="RefSeq" id="WP_015513344.1">
    <property type="nucleotide sequence ID" value="NC_021009.1"/>
</dbReference>
<sequence>MRRKIIIVIVVVVLVIVATITFFVIKDLQQEKSLRKEIDEIQKEMVDFEQIDVDKISKKLKATVTTGDYAKIEKAIKNYMADNLNTMLTISEALNDEVIPNALTAENYQNDGPDFVKTRKILKNTQDKLSASKETMIILSKDDTVMSYLKNVDDSYYIDLYKEMVGEESSVDDIKKNIDDIVNLIQSQQNVLEFLSENKNMWNVQNGKIQFDDDILLNQYNQLLLAVQ</sequence>
<reference evidence="2 3" key="2">
    <citation type="submission" date="2010-03" db="EMBL/GenBank/DDBJ databases">
        <authorList>
            <person name="Pajon A."/>
        </authorList>
    </citation>
    <scope>NUCLEOTIDE SEQUENCE [LARGE SCALE GENOMIC DNA]</scope>
    <source>
        <strain evidence="2 3">GD/7</strain>
    </source>
</reference>
<accession>D4J5Z2</accession>